<evidence type="ECO:0000313" key="3">
    <source>
        <dbReference type="Proteomes" id="UP001231189"/>
    </source>
</evidence>
<evidence type="ECO:0000313" key="2">
    <source>
        <dbReference type="EMBL" id="KAK1644310.1"/>
    </source>
</evidence>
<dbReference type="Proteomes" id="UP001231189">
    <property type="component" value="Unassembled WGS sequence"/>
</dbReference>
<sequence>MLSTRANLFYKGCAPSAVCAACPMQETGRHLFFDCSIATEDGSFSPSFPTFAPSSPINLCTASPPPAKLEAMDLFELPPATGHVAQPQPPPPMALAVCTSTPTTATFVPKKRKHTGTHLVAPGASMAASVVAAMAKATMMPFLRARPKMGGDTDEGGGQRQAVEGRREEEEACEAKRPSYNCSASHPRSAHRRKTTSMLPTCVGDMPKRQ</sequence>
<feature type="compositionally biased region" description="Basic and acidic residues" evidence="1">
    <location>
        <begin position="163"/>
        <end position="177"/>
    </location>
</feature>
<comment type="caution">
    <text evidence="2">The sequence shown here is derived from an EMBL/GenBank/DDBJ whole genome shotgun (WGS) entry which is preliminary data.</text>
</comment>
<accession>A0AAD8S4M8</accession>
<organism evidence="2 3">
    <name type="scientific">Lolium multiflorum</name>
    <name type="common">Italian ryegrass</name>
    <name type="synonym">Lolium perenne subsp. multiflorum</name>
    <dbReference type="NCBI Taxonomy" id="4521"/>
    <lineage>
        <taxon>Eukaryota</taxon>
        <taxon>Viridiplantae</taxon>
        <taxon>Streptophyta</taxon>
        <taxon>Embryophyta</taxon>
        <taxon>Tracheophyta</taxon>
        <taxon>Spermatophyta</taxon>
        <taxon>Magnoliopsida</taxon>
        <taxon>Liliopsida</taxon>
        <taxon>Poales</taxon>
        <taxon>Poaceae</taxon>
        <taxon>BOP clade</taxon>
        <taxon>Pooideae</taxon>
        <taxon>Poodae</taxon>
        <taxon>Poeae</taxon>
        <taxon>Poeae Chloroplast Group 2 (Poeae type)</taxon>
        <taxon>Loliodinae</taxon>
        <taxon>Loliinae</taxon>
        <taxon>Lolium</taxon>
    </lineage>
</organism>
<reference evidence="2" key="1">
    <citation type="submission" date="2023-07" db="EMBL/GenBank/DDBJ databases">
        <title>A chromosome-level genome assembly of Lolium multiflorum.</title>
        <authorList>
            <person name="Chen Y."/>
            <person name="Copetti D."/>
            <person name="Kolliker R."/>
            <person name="Studer B."/>
        </authorList>
    </citation>
    <scope>NUCLEOTIDE SEQUENCE</scope>
    <source>
        <strain evidence="2">02402/16</strain>
        <tissue evidence="2">Leaf</tissue>
    </source>
</reference>
<evidence type="ECO:0000256" key="1">
    <source>
        <dbReference type="SAM" id="MobiDB-lite"/>
    </source>
</evidence>
<protein>
    <submittedName>
        <fullName evidence="2">Uncharacterized protein</fullName>
    </submittedName>
</protein>
<name>A0AAD8S4M8_LOLMU</name>
<gene>
    <name evidence="2" type="ORF">QYE76_062115</name>
</gene>
<dbReference type="EMBL" id="JAUUTY010000004">
    <property type="protein sequence ID" value="KAK1644310.1"/>
    <property type="molecule type" value="Genomic_DNA"/>
</dbReference>
<keyword evidence="3" id="KW-1185">Reference proteome</keyword>
<dbReference type="AlphaFoldDB" id="A0AAD8S4M8"/>
<feature type="region of interest" description="Disordered" evidence="1">
    <location>
        <begin position="146"/>
        <end position="210"/>
    </location>
</feature>
<proteinExistence type="predicted"/>